<keyword evidence="2" id="KW-1185">Reference proteome</keyword>
<reference evidence="1" key="1">
    <citation type="submission" date="2022-07" db="EMBL/GenBank/DDBJ databases">
        <title>Phylogenomic reconstructions and comparative analyses of Kickxellomycotina fungi.</title>
        <authorList>
            <person name="Reynolds N.K."/>
            <person name="Stajich J.E."/>
            <person name="Barry K."/>
            <person name="Grigoriev I.V."/>
            <person name="Crous P."/>
            <person name="Smith M.E."/>
        </authorList>
    </citation>
    <scope>NUCLEOTIDE SEQUENCE</scope>
    <source>
        <strain evidence="1">Benny 63K</strain>
    </source>
</reference>
<name>A0ACC1IS43_9FUNG</name>
<dbReference type="Proteomes" id="UP001150581">
    <property type="component" value="Unassembled WGS sequence"/>
</dbReference>
<dbReference type="EMBL" id="JANBPG010000132">
    <property type="protein sequence ID" value="KAJ1899708.1"/>
    <property type="molecule type" value="Genomic_DNA"/>
</dbReference>
<organism evidence="1 2">
    <name type="scientific">Kickxella alabastrina</name>
    <dbReference type="NCBI Taxonomy" id="61397"/>
    <lineage>
        <taxon>Eukaryota</taxon>
        <taxon>Fungi</taxon>
        <taxon>Fungi incertae sedis</taxon>
        <taxon>Zoopagomycota</taxon>
        <taxon>Kickxellomycotina</taxon>
        <taxon>Kickxellomycetes</taxon>
        <taxon>Kickxellales</taxon>
        <taxon>Kickxellaceae</taxon>
        <taxon>Kickxella</taxon>
    </lineage>
</organism>
<evidence type="ECO:0000313" key="1">
    <source>
        <dbReference type="EMBL" id="KAJ1899708.1"/>
    </source>
</evidence>
<comment type="caution">
    <text evidence="1">The sequence shown here is derived from an EMBL/GenBank/DDBJ whole genome shotgun (WGS) entry which is preliminary data.</text>
</comment>
<gene>
    <name evidence="1" type="ORF">LPJ66_001941</name>
</gene>
<protein>
    <submittedName>
        <fullName evidence="1">Uncharacterized protein</fullName>
    </submittedName>
</protein>
<sequence>MTIVRLLTRIPAHRAHRSLLSPGARHIGHQATRSTANTGKKSAGESKLAAVFGILSTAAIAAAYTTRSPIMAQGTDPTTEEVNADKQRGTDRHEGIINGETPPASMTDQLQSLYDAVSKNLSQLLLESKELAPDDTDKGKHSTESTSRPSALPNSTWYTSVKNALDSLTAASDIQPPERQQPNGSVVSSSKDSVDEESKILSWVAGAKNQLNELTQRVQNMDWVSFSSTPEQPKDAAKLNEKTESGNSIKDQLLQQIDAAQAQLNKHIDNTRVALGEAVYEMLPDQLQRPWLTACAQICLDQSIHPELFQAASVRVGNGICGQETDFRHKRAERMRNDFAQFIGVPEDSVDARDIPIIGIASSGGGFRAMVSTIGSYRAMHEAGLAQCIMYDAAVSGSSWAVGALHTYGYGDPNTVLDSVREAMQRSLFSTANLMTFVTENNDIAQRVFANIATRYLLSSVKTEDELVEEGKEMRAEPGDGDGISSSGNSSIFNRVSDEIKRQGNWIVDRVIQESHKYLYQAEDDMKAPLTVEDLLKAAKGTLQSISAPPISIVELYGALLFKQLIVQYSRTPDGKLKLALDPRWMKLSSQREAVDQGALPMPIYTAVRHFLGSDNNDPEKAQNHRYQWFELSPYEVGSIDHGAWVPTWAFGRPIKDGKEQFRVGETHFGSIMGTVGSAFCASVKAMTMEIYMAMPGAIRSAMDPLMDHFEHDSEISHPIPPYTLYNPFYKTKQLSVDDPELAELEGAPFLSLLDAGLENNLPFAPLLRPEREVDVIICLDSSANIDIMPWFARAEAWASNHGVERWPWGARPWTADPLRPSKSDTEISSTTLRSTKQVSMHIENKVKKDNVRCVVFDHPLAPGPALKTLAKRNLAPTLSILYLPLLSNPEFREPAFDPETADFCATFNDKWTAEQVDKLADLTSFNFSQEIERIRAAVKKAYERKRAFRVYMEAD</sequence>
<accession>A0ACC1IS43</accession>
<evidence type="ECO:0000313" key="2">
    <source>
        <dbReference type="Proteomes" id="UP001150581"/>
    </source>
</evidence>
<proteinExistence type="predicted"/>